<comment type="caution">
    <text evidence="8">The sequence shown here is derived from an EMBL/GenBank/DDBJ whole genome shotgun (WGS) entry which is preliminary data.</text>
</comment>
<keyword evidence="5" id="KW-0998">Cell outer membrane</keyword>
<dbReference type="SUPFAM" id="SSF56954">
    <property type="entry name" value="Outer membrane efflux proteins (OEP)"/>
    <property type="match status" value="1"/>
</dbReference>
<dbReference type="GO" id="GO:0015562">
    <property type="term" value="F:efflux transmembrane transporter activity"/>
    <property type="evidence" value="ECO:0007669"/>
    <property type="project" value="InterPro"/>
</dbReference>
<feature type="signal peptide" evidence="7">
    <location>
        <begin position="1"/>
        <end position="26"/>
    </location>
</feature>
<evidence type="ECO:0000313" key="9">
    <source>
        <dbReference type="Proteomes" id="UP000248132"/>
    </source>
</evidence>
<keyword evidence="3" id="KW-0812">Transmembrane</keyword>
<feature type="coiled-coil region" evidence="6">
    <location>
        <begin position="137"/>
        <end position="195"/>
    </location>
</feature>
<dbReference type="RefSeq" id="WP_110462319.1">
    <property type="nucleotide sequence ID" value="NZ_QKMR01000013.1"/>
</dbReference>
<dbReference type="GO" id="GO:1990281">
    <property type="term" value="C:efflux pump complex"/>
    <property type="evidence" value="ECO:0007669"/>
    <property type="project" value="TreeGrafter"/>
</dbReference>
<keyword evidence="9" id="KW-1185">Reference proteome</keyword>
<dbReference type="PANTHER" id="PTHR30026">
    <property type="entry name" value="OUTER MEMBRANE PROTEIN TOLC"/>
    <property type="match status" value="1"/>
</dbReference>
<dbReference type="GO" id="GO:0015288">
    <property type="term" value="F:porin activity"/>
    <property type="evidence" value="ECO:0007669"/>
    <property type="project" value="TreeGrafter"/>
</dbReference>
<dbReference type="EMBL" id="QKMR01000013">
    <property type="protein sequence ID" value="PYG87158.1"/>
    <property type="molecule type" value="Genomic_DNA"/>
</dbReference>
<evidence type="ECO:0000256" key="6">
    <source>
        <dbReference type="SAM" id="Coils"/>
    </source>
</evidence>
<feature type="coiled-coil region" evidence="6">
    <location>
        <begin position="239"/>
        <end position="266"/>
    </location>
</feature>
<feature type="chain" id="PRO_5016374311" evidence="7">
    <location>
        <begin position="27"/>
        <end position="380"/>
    </location>
</feature>
<keyword evidence="6" id="KW-0175">Coiled coil</keyword>
<dbReference type="OrthoDB" id="1737883at2"/>
<organism evidence="8 9">
    <name type="scientific">Ruminiclostridium sufflavum DSM 19573</name>
    <dbReference type="NCBI Taxonomy" id="1121337"/>
    <lineage>
        <taxon>Bacteria</taxon>
        <taxon>Bacillati</taxon>
        <taxon>Bacillota</taxon>
        <taxon>Clostridia</taxon>
        <taxon>Eubacteriales</taxon>
        <taxon>Oscillospiraceae</taxon>
        <taxon>Ruminiclostridium</taxon>
    </lineage>
</organism>
<proteinExistence type="predicted"/>
<dbReference type="InterPro" id="IPR051906">
    <property type="entry name" value="TolC-like"/>
</dbReference>
<evidence type="ECO:0000256" key="3">
    <source>
        <dbReference type="ARBA" id="ARBA00022692"/>
    </source>
</evidence>
<reference evidence="8 9" key="1">
    <citation type="submission" date="2018-06" db="EMBL/GenBank/DDBJ databases">
        <title>Genomic Encyclopedia of Type Strains, Phase I: the one thousand microbial genomes (KMG-I) project.</title>
        <authorList>
            <person name="Kyrpides N."/>
        </authorList>
    </citation>
    <scope>NUCLEOTIDE SEQUENCE [LARGE SCALE GENOMIC DNA]</scope>
    <source>
        <strain evidence="8 9">DSM 19573</strain>
    </source>
</reference>
<evidence type="ECO:0000256" key="7">
    <source>
        <dbReference type="SAM" id="SignalP"/>
    </source>
</evidence>
<dbReference type="Proteomes" id="UP000248132">
    <property type="component" value="Unassembled WGS sequence"/>
</dbReference>
<protein>
    <submittedName>
        <fullName evidence="8">Outer membrane efflux protein</fullName>
    </submittedName>
</protein>
<keyword evidence="2" id="KW-1134">Transmembrane beta strand</keyword>
<evidence type="ECO:0000256" key="5">
    <source>
        <dbReference type="ARBA" id="ARBA00023237"/>
    </source>
</evidence>
<evidence type="ECO:0000256" key="4">
    <source>
        <dbReference type="ARBA" id="ARBA00023136"/>
    </source>
</evidence>
<dbReference type="AlphaFoldDB" id="A0A318XL30"/>
<keyword evidence="7" id="KW-0732">Signal</keyword>
<keyword evidence="4" id="KW-0472">Membrane</keyword>
<evidence type="ECO:0000256" key="1">
    <source>
        <dbReference type="ARBA" id="ARBA00004442"/>
    </source>
</evidence>
<accession>A0A318XL30</accession>
<dbReference type="PANTHER" id="PTHR30026:SF20">
    <property type="entry name" value="OUTER MEMBRANE PROTEIN TOLC"/>
    <property type="match status" value="1"/>
</dbReference>
<evidence type="ECO:0000313" key="8">
    <source>
        <dbReference type="EMBL" id="PYG87158.1"/>
    </source>
</evidence>
<dbReference type="GO" id="GO:0009279">
    <property type="term" value="C:cell outer membrane"/>
    <property type="evidence" value="ECO:0007669"/>
    <property type="project" value="UniProtKB-SubCell"/>
</dbReference>
<dbReference type="Gene3D" id="1.20.1600.10">
    <property type="entry name" value="Outer membrane efflux proteins (OEP)"/>
    <property type="match status" value="2"/>
</dbReference>
<comment type="subcellular location">
    <subcellularLocation>
        <location evidence="1">Cell outer membrane</location>
    </subcellularLocation>
</comment>
<gene>
    <name evidence="8" type="ORF">LY28_02294</name>
</gene>
<sequence length="380" mass="43763">MKNKIKTGLAILLAIAITFQYSSVFAVETKDIAEFNLKTAIDTALTNSSSLKLYDDKIKNAADICIRYNELAIVSSNASPLTNEQLQMTTDLYFIEKKKTEELYPAQKENDLRNLRYEKENKIIDIKLDVTENYFTLLSLEKQISCQNELIKRLEEDLEVKKSDVKLGRSVQSVVTEIELSIKKAGSELVQLNREEEKSKMALNSLLGRQITDDIEIIDIEVPEVNYDEIDIKAVIEDRQKNNNKIKDIRFQIEQAKLEAEIVEDNTSREDPVELDALKDTQLEQEYALKDEMISIEKYIYQENNTILNLKDEIEIKELNKEICDKNLEIAQQKLKLGLLSGSAINTVINAAEQANIDYMMAKLDYYLEVQKFNAYMEKQ</sequence>
<name>A0A318XL30_9FIRM</name>
<evidence type="ECO:0000256" key="2">
    <source>
        <dbReference type="ARBA" id="ARBA00022452"/>
    </source>
</evidence>